<evidence type="ECO:0000259" key="3">
    <source>
        <dbReference type="Pfam" id="PF02517"/>
    </source>
</evidence>
<dbReference type="AlphaFoldDB" id="A0A1H1WGG7"/>
<dbReference type="Proteomes" id="UP000182126">
    <property type="component" value="Chromosome I"/>
</dbReference>
<keyword evidence="2" id="KW-0812">Transmembrane</keyword>
<evidence type="ECO:0000313" key="4">
    <source>
        <dbReference type="EMBL" id="SDS96448.1"/>
    </source>
</evidence>
<dbReference type="GO" id="GO:0004175">
    <property type="term" value="F:endopeptidase activity"/>
    <property type="evidence" value="ECO:0007669"/>
    <property type="project" value="UniProtKB-ARBA"/>
</dbReference>
<dbReference type="GO" id="GO:0080120">
    <property type="term" value="P:CAAX-box protein maturation"/>
    <property type="evidence" value="ECO:0007669"/>
    <property type="project" value="UniProtKB-ARBA"/>
</dbReference>
<evidence type="ECO:0000256" key="1">
    <source>
        <dbReference type="SAM" id="MobiDB-lite"/>
    </source>
</evidence>
<evidence type="ECO:0000256" key="2">
    <source>
        <dbReference type="SAM" id="Phobius"/>
    </source>
</evidence>
<feature type="transmembrane region" description="Helical" evidence="2">
    <location>
        <begin position="245"/>
        <end position="265"/>
    </location>
</feature>
<proteinExistence type="predicted"/>
<feature type="domain" description="CAAX prenyl protease 2/Lysostaphin resistance protein A-like" evidence="3">
    <location>
        <begin position="165"/>
        <end position="256"/>
    </location>
</feature>
<sequence>MSLPDPTPPVPQTPSTAPIRRDEPREGRARLWWEIAIVLALGLGQSAIYAIVQLAYRLTDDTPLADQTATLNPSRSDREVFDLIYQVLSIGFALVPVLLVCFLLWQRPRPHLERLGLDGTRVAGDVGRGVLLVLAIGVPGLALYLGGRALGLFVAVNPAGLDAHWWTVPILLLAAARASLQEEFVVLGYLFARLRELGWSPWTIIVSTSVLRATYHLYQGPGAFIGNLAMGLLFGWLYHRTGRLLPFLVAHFLIDAAAFVGYPWAAATWPALFGLPG</sequence>
<organism evidence="4 5">
    <name type="scientific">Microbacterium paraoxydans</name>
    <dbReference type="NCBI Taxonomy" id="199592"/>
    <lineage>
        <taxon>Bacteria</taxon>
        <taxon>Bacillati</taxon>
        <taxon>Actinomycetota</taxon>
        <taxon>Actinomycetes</taxon>
        <taxon>Micrococcales</taxon>
        <taxon>Microbacteriaceae</taxon>
        <taxon>Microbacterium</taxon>
    </lineage>
</organism>
<accession>A0A1H1WGG7</accession>
<feature type="transmembrane region" description="Helical" evidence="2">
    <location>
        <begin position="221"/>
        <end position="238"/>
    </location>
</feature>
<keyword evidence="2" id="KW-1133">Transmembrane helix</keyword>
<gene>
    <name evidence="4" type="ORF">SAMN04489809_3140</name>
</gene>
<protein>
    <recommendedName>
        <fullName evidence="3">CAAX prenyl protease 2/Lysostaphin resistance protein A-like domain-containing protein</fullName>
    </recommendedName>
</protein>
<keyword evidence="2" id="KW-0472">Membrane</keyword>
<dbReference type="EMBL" id="LT629770">
    <property type="protein sequence ID" value="SDS96448.1"/>
    <property type="molecule type" value="Genomic_DNA"/>
</dbReference>
<dbReference type="InterPro" id="IPR003675">
    <property type="entry name" value="Rce1/LyrA-like_dom"/>
</dbReference>
<evidence type="ECO:0000313" key="5">
    <source>
        <dbReference type="Proteomes" id="UP000182126"/>
    </source>
</evidence>
<dbReference type="Pfam" id="PF02517">
    <property type="entry name" value="Rce1-like"/>
    <property type="match status" value="1"/>
</dbReference>
<reference evidence="4 5" key="1">
    <citation type="submission" date="2016-10" db="EMBL/GenBank/DDBJ databases">
        <authorList>
            <person name="de Groot N.N."/>
        </authorList>
    </citation>
    <scope>NUCLEOTIDE SEQUENCE [LARGE SCALE GENOMIC DNA]</scope>
    <source>
        <strain evidence="4 5">DSM 15019</strain>
    </source>
</reference>
<feature type="transmembrane region" description="Helical" evidence="2">
    <location>
        <begin position="83"/>
        <end position="105"/>
    </location>
</feature>
<feature type="region of interest" description="Disordered" evidence="1">
    <location>
        <begin position="1"/>
        <end position="23"/>
    </location>
</feature>
<name>A0A1H1WGG7_9MICO</name>
<feature type="compositionally biased region" description="Pro residues" evidence="1">
    <location>
        <begin position="1"/>
        <end position="12"/>
    </location>
</feature>
<feature type="transmembrane region" description="Helical" evidence="2">
    <location>
        <begin position="126"/>
        <end position="145"/>
    </location>
</feature>
<dbReference type="eggNOG" id="COG1266">
    <property type="taxonomic scope" value="Bacteria"/>
</dbReference>
<feature type="transmembrane region" description="Helical" evidence="2">
    <location>
        <begin position="31"/>
        <end position="52"/>
    </location>
</feature>